<evidence type="ECO:0000313" key="2">
    <source>
        <dbReference type="Proteomes" id="UP000475862"/>
    </source>
</evidence>
<protein>
    <submittedName>
        <fullName evidence="1">Uncharacterized protein</fullName>
    </submittedName>
</protein>
<organism evidence="1 2">
    <name type="scientific">Aphis glycines</name>
    <name type="common">Soybean aphid</name>
    <dbReference type="NCBI Taxonomy" id="307491"/>
    <lineage>
        <taxon>Eukaryota</taxon>
        <taxon>Metazoa</taxon>
        <taxon>Ecdysozoa</taxon>
        <taxon>Arthropoda</taxon>
        <taxon>Hexapoda</taxon>
        <taxon>Insecta</taxon>
        <taxon>Pterygota</taxon>
        <taxon>Neoptera</taxon>
        <taxon>Paraneoptera</taxon>
        <taxon>Hemiptera</taxon>
        <taxon>Sternorrhyncha</taxon>
        <taxon>Aphidomorpha</taxon>
        <taxon>Aphidoidea</taxon>
        <taxon>Aphididae</taxon>
        <taxon>Aphidini</taxon>
        <taxon>Aphis</taxon>
        <taxon>Aphis</taxon>
    </lineage>
</organism>
<feature type="non-terminal residue" evidence="1">
    <location>
        <position position="1"/>
    </location>
</feature>
<accession>A0A6G0TQB6</accession>
<sequence>SIDVVIYVSGCPVSKNCNKNIDSPLDSSGASGSLSSSGLGPKAATGSTNCSSSTPFLVKRVMMIPPMETSFKAGLFSISKLGSGFCSSFFSSFFLLVDASFSSISIFSLVDGSTAFTLPLPLPPSRRLALAAILNTAVVTFSLSSRFFSSIAAGYAYSEGLALLFSSRRGILRCAFNAIIHVGVKASAKQWASGNQYQY</sequence>
<dbReference type="EMBL" id="VYZN01000025">
    <property type="protein sequence ID" value="KAE9535906.1"/>
    <property type="molecule type" value="Genomic_DNA"/>
</dbReference>
<gene>
    <name evidence="1" type="ORF">AGLY_007807</name>
</gene>
<reference evidence="1 2" key="1">
    <citation type="submission" date="2019-08" db="EMBL/GenBank/DDBJ databases">
        <title>The genome of the soybean aphid Biotype 1, its phylome, world population structure and adaptation to the North American continent.</title>
        <authorList>
            <person name="Giordano R."/>
            <person name="Donthu R.K."/>
            <person name="Hernandez A.G."/>
            <person name="Wright C.L."/>
            <person name="Zimin A.V."/>
        </authorList>
    </citation>
    <scope>NUCLEOTIDE SEQUENCE [LARGE SCALE GENOMIC DNA]</scope>
    <source>
        <tissue evidence="1">Whole aphids</tissue>
    </source>
</reference>
<name>A0A6G0TQB6_APHGL</name>
<proteinExistence type="predicted"/>
<dbReference type="Proteomes" id="UP000475862">
    <property type="component" value="Unassembled WGS sequence"/>
</dbReference>
<keyword evidence="2" id="KW-1185">Reference proteome</keyword>
<evidence type="ECO:0000313" key="1">
    <source>
        <dbReference type="EMBL" id="KAE9535906.1"/>
    </source>
</evidence>
<dbReference type="AlphaFoldDB" id="A0A6G0TQB6"/>
<comment type="caution">
    <text evidence="1">The sequence shown here is derived from an EMBL/GenBank/DDBJ whole genome shotgun (WGS) entry which is preliminary data.</text>
</comment>